<dbReference type="InterPro" id="IPR051908">
    <property type="entry name" value="Ribosomal_N-acetyltransferase"/>
</dbReference>
<evidence type="ECO:0000313" key="3">
    <source>
        <dbReference type="Proteomes" id="UP000775129"/>
    </source>
</evidence>
<gene>
    <name evidence="2" type="ORF">K8W24_12080</name>
</gene>
<evidence type="ECO:0000259" key="1">
    <source>
        <dbReference type="PROSITE" id="PS51186"/>
    </source>
</evidence>
<name>A0A921KRD5_9MICO</name>
<dbReference type="GO" id="GO:0005737">
    <property type="term" value="C:cytoplasm"/>
    <property type="evidence" value="ECO:0007669"/>
    <property type="project" value="TreeGrafter"/>
</dbReference>
<dbReference type="Pfam" id="PF13302">
    <property type="entry name" value="Acetyltransf_3"/>
    <property type="match status" value="1"/>
</dbReference>
<dbReference type="PANTHER" id="PTHR43441:SF10">
    <property type="entry name" value="ACETYLTRANSFERASE"/>
    <property type="match status" value="1"/>
</dbReference>
<comment type="caution">
    <text evidence="2">The sequence shown here is derived from an EMBL/GenBank/DDBJ whole genome shotgun (WGS) entry which is preliminary data.</text>
</comment>
<sequence>MRIRLERLGPGHAEEILTGQDEALAREIIGRPWDRERLEEFLARCARWREDGPVVEFAALEEGSGRLLGGGGLNRLAPGLGPGQVALTYWLLPGARGRGLGAPLAAALVERARGLPPERGTTLQEAVLLIAPDNTASQTVARTLGARPTGELVPHPAGGTRRAQRWMLDLRAR</sequence>
<dbReference type="EMBL" id="DYWO01000363">
    <property type="protein sequence ID" value="HJF50513.1"/>
    <property type="molecule type" value="Genomic_DNA"/>
</dbReference>
<proteinExistence type="predicted"/>
<dbReference type="InterPro" id="IPR000182">
    <property type="entry name" value="GNAT_dom"/>
</dbReference>
<organism evidence="2 3">
    <name type="scientific">Brachybacterium paraconglomeratum</name>
    <dbReference type="NCBI Taxonomy" id="173362"/>
    <lineage>
        <taxon>Bacteria</taxon>
        <taxon>Bacillati</taxon>
        <taxon>Actinomycetota</taxon>
        <taxon>Actinomycetes</taxon>
        <taxon>Micrococcales</taxon>
        <taxon>Dermabacteraceae</taxon>
        <taxon>Brachybacterium</taxon>
    </lineage>
</organism>
<dbReference type="SUPFAM" id="SSF55729">
    <property type="entry name" value="Acyl-CoA N-acyltransferases (Nat)"/>
    <property type="match status" value="1"/>
</dbReference>
<dbReference type="Gene3D" id="3.40.630.30">
    <property type="match status" value="1"/>
</dbReference>
<dbReference type="Proteomes" id="UP000775129">
    <property type="component" value="Unassembled WGS sequence"/>
</dbReference>
<dbReference type="AlphaFoldDB" id="A0A921KRD5"/>
<protein>
    <submittedName>
        <fullName evidence="2">GNAT family N-acetyltransferase</fullName>
    </submittedName>
</protein>
<feature type="domain" description="N-acetyltransferase" evidence="1">
    <location>
        <begin position="3"/>
        <end position="171"/>
    </location>
</feature>
<reference evidence="2" key="1">
    <citation type="journal article" date="2021" name="PeerJ">
        <title>Extensive microbial diversity within the chicken gut microbiome revealed by metagenomics and culture.</title>
        <authorList>
            <person name="Gilroy R."/>
            <person name="Ravi A."/>
            <person name="Getino M."/>
            <person name="Pursley I."/>
            <person name="Horton D.L."/>
            <person name="Alikhan N.F."/>
            <person name="Baker D."/>
            <person name="Gharbi K."/>
            <person name="Hall N."/>
            <person name="Watson M."/>
            <person name="Adriaenssens E.M."/>
            <person name="Foster-Nyarko E."/>
            <person name="Jarju S."/>
            <person name="Secka A."/>
            <person name="Antonio M."/>
            <person name="Oren A."/>
            <person name="Chaudhuri R.R."/>
            <person name="La Ragione R."/>
            <person name="Hildebrand F."/>
            <person name="Pallen M.J."/>
        </authorList>
    </citation>
    <scope>NUCLEOTIDE SEQUENCE</scope>
    <source>
        <strain evidence="2">1647</strain>
    </source>
</reference>
<dbReference type="InterPro" id="IPR016181">
    <property type="entry name" value="Acyl_CoA_acyltransferase"/>
</dbReference>
<dbReference type="PROSITE" id="PS51186">
    <property type="entry name" value="GNAT"/>
    <property type="match status" value="1"/>
</dbReference>
<accession>A0A921KRD5</accession>
<dbReference type="GO" id="GO:0008999">
    <property type="term" value="F:protein-N-terminal-alanine acetyltransferase activity"/>
    <property type="evidence" value="ECO:0007669"/>
    <property type="project" value="TreeGrafter"/>
</dbReference>
<dbReference type="GO" id="GO:1990189">
    <property type="term" value="F:protein N-terminal-serine acetyltransferase activity"/>
    <property type="evidence" value="ECO:0007669"/>
    <property type="project" value="TreeGrafter"/>
</dbReference>
<evidence type="ECO:0000313" key="2">
    <source>
        <dbReference type="EMBL" id="HJF50513.1"/>
    </source>
</evidence>
<reference evidence="2" key="2">
    <citation type="submission" date="2021-09" db="EMBL/GenBank/DDBJ databases">
        <authorList>
            <person name="Gilroy R."/>
        </authorList>
    </citation>
    <scope>NUCLEOTIDE SEQUENCE</scope>
    <source>
        <strain evidence="2">1647</strain>
    </source>
</reference>
<dbReference type="PANTHER" id="PTHR43441">
    <property type="entry name" value="RIBOSOMAL-PROTEIN-SERINE ACETYLTRANSFERASE"/>
    <property type="match status" value="1"/>
</dbReference>